<dbReference type="EMBL" id="JAKLTY010000057">
    <property type="protein sequence ID" value="MCG2632999.1"/>
    <property type="molecule type" value="Genomic_DNA"/>
</dbReference>
<name>A0A9X1UF06_9BRAD</name>
<proteinExistence type="predicted"/>
<protein>
    <submittedName>
        <fullName evidence="1">Uncharacterized protein</fullName>
    </submittedName>
</protein>
<organism evidence="1 2">
    <name type="scientific">Bradyrhizobium zhengyangense</name>
    <dbReference type="NCBI Taxonomy" id="2911009"/>
    <lineage>
        <taxon>Bacteria</taxon>
        <taxon>Pseudomonadati</taxon>
        <taxon>Pseudomonadota</taxon>
        <taxon>Alphaproteobacteria</taxon>
        <taxon>Hyphomicrobiales</taxon>
        <taxon>Nitrobacteraceae</taxon>
        <taxon>Bradyrhizobium</taxon>
    </lineage>
</organism>
<evidence type="ECO:0000313" key="2">
    <source>
        <dbReference type="Proteomes" id="UP001139054"/>
    </source>
</evidence>
<evidence type="ECO:0000313" key="1">
    <source>
        <dbReference type="EMBL" id="MCG2632999.1"/>
    </source>
</evidence>
<dbReference type="Proteomes" id="UP001139054">
    <property type="component" value="Unassembled WGS sequence"/>
</dbReference>
<gene>
    <name evidence="1" type="ORF">L6654_41280</name>
</gene>
<accession>A0A9X1UF06</accession>
<reference evidence="1" key="1">
    <citation type="submission" date="2022-01" db="EMBL/GenBank/DDBJ databases">
        <title>Genome sequnece data of strain Bradyrhizobium sp. nov.</title>
        <authorList>
            <person name="Zhang J."/>
        </authorList>
    </citation>
    <scope>NUCLEOTIDE SEQUENCE</scope>
    <source>
        <strain evidence="1">WYCCWR 13023</strain>
    </source>
</reference>
<sequence>MTGLVNRFDNLWVISANPTKAKECGLDVRFSETFQNLIGVSLNARLEARPLMLICGLFML</sequence>
<dbReference type="AlphaFoldDB" id="A0A9X1UF06"/>
<comment type="caution">
    <text evidence="1">The sequence shown here is derived from an EMBL/GenBank/DDBJ whole genome shotgun (WGS) entry which is preliminary data.</text>
</comment>